<comment type="caution">
    <text evidence="5">The sequence shown here is derived from an EMBL/GenBank/DDBJ whole genome shotgun (WGS) entry which is preliminary data.</text>
</comment>
<dbReference type="RefSeq" id="WP_216326335.1">
    <property type="nucleotide sequence ID" value="NZ_JAHKRT010000008.1"/>
</dbReference>
<evidence type="ECO:0000313" key="6">
    <source>
        <dbReference type="Proteomes" id="UP000776276"/>
    </source>
</evidence>
<evidence type="ECO:0000256" key="2">
    <source>
        <dbReference type="ARBA" id="ARBA00022801"/>
    </source>
</evidence>
<dbReference type="PANTHER" id="PTHR33693:SF1">
    <property type="entry name" value="TYPE-4 URACIL-DNA GLYCOSYLASE"/>
    <property type="match status" value="1"/>
</dbReference>
<dbReference type="Proteomes" id="UP000776276">
    <property type="component" value="Unassembled WGS sequence"/>
</dbReference>
<dbReference type="SMART" id="SM00986">
    <property type="entry name" value="UDG"/>
    <property type="match status" value="1"/>
</dbReference>
<organism evidence="5 6">
    <name type="scientific">Sphingomonas quercus</name>
    <dbReference type="NCBI Taxonomy" id="2842451"/>
    <lineage>
        <taxon>Bacteria</taxon>
        <taxon>Pseudomonadati</taxon>
        <taxon>Pseudomonadota</taxon>
        <taxon>Alphaproteobacteria</taxon>
        <taxon>Sphingomonadales</taxon>
        <taxon>Sphingomonadaceae</taxon>
        <taxon>Sphingomonas</taxon>
    </lineage>
</organism>
<reference evidence="5 6" key="1">
    <citation type="submission" date="2021-06" db="EMBL/GenBank/DDBJ databases">
        <title>Sphingomonas sp. XMGL2, whole genome shotgun sequencing project.</title>
        <authorList>
            <person name="Zhao G."/>
            <person name="Shen L."/>
        </authorList>
    </citation>
    <scope>NUCLEOTIDE SEQUENCE [LARGE SCALE GENOMIC DNA]</scope>
    <source>
        <strain evidence="5 6">XMGL2</strain>
    </source>
</reference>
<dbReference type="CDD" id="cd10030">
    <property type="entry name" value="UDG-F4_TTUDGA_SPO1dp_like"/>
    <property type="match status" value="1"/>
</dbReference>
<accession>A0ABS6BNP4</accession>
<dbReference type="PANTHER" id="PTHR33693">
    <property type="entry name" value="TYPE-5 URACIL-DNA GLYCOSYLASE"/>
    <property type="match status" value="1"/>
</dbReference>
<proteinExistence type="predicted"/>
<sequence>MRAGDGERLHAEVASVLDWWVLAGVDMAVAEDARDWLRPIAPPPAAAEVPAVEAAAQPALPDTLDGFVQWLAGHDDDALLGPRLRRVAPEGDATAALMILVDMPGQEDAEEGRLLSGAAGRLLDRMLAAIGAARDGTWLAPLSPARPAGGRIAAQHLAPLAAMARHQLALVKPDRLILFGAQAAEAMLGLGHADARGRLHNINGIPTIATFNPQVLLGAPAMKAGAWADLRLMLKGEQ</sequence>
<keyword evidence="1" id="KW-0227">DNA damage</keyword>
<feature type="domain" description="Uracil-DNA glycosylase-like" evidence="4">
    <location>
        <begin position="88"/>
        <end position="231"/>
    </location>
</feature>
<dbReference type="Pfam" id="PF03167">
    <property type="entry name" value="UDG"/>
    <property type="match status" value="1"/>
</dbReference>
<name>A0ABS6BNP4_9SPHN</name>
<keyword evidence="6" id="KW-1185">Reference proteome</keyword>
<evidence type="ECO:0000256" key="3">
    <source>
        <dbReference type="ARBA" id="ARBA00023204"/>
    </source>
</evidence>
<keyword evidence="3" id="KW-0234">DNA repair</keyword>
<dbReference type="InterPro" id="IPR005122">
    <property type="entry name" value="Uracil-DNA_glycosylase-like"/>
</dbReference>
<evidence type="ECO:0000313" key="5">
    <source>
        <dbReference type="EMBL" id="MBU3079011.1"/>
    </source>
</evidence>
<gene>
    <name evidence="5" type="ORF">KOF26_14210</name>
</gene>
<dbReference type="InterPro" id="IPR051536">
    <property type="entry name" value="UDG_Type-4/5"/>
</dbReference>
<evidence type="ECO:0000256" key="1">
    <source>
        <dbReference type="ARBA" id="ARBA00022763"/>
    </source>
</evidence>
<dbReference type="EMBL" id="JAHKRT010000008">
    <property type="protein sequence ID" value="MBU3079011.1"/>
    <property type="molecule type" value="Genomic_DNA"/>
</dbReference>
<evidence type="ECO:0000259" key="4">
    <source>
        <dbReference type="SMART" id="SM00986"/>
    </source>
</evidence>
<dbReference type="SMART" id="SM00987">
    <property type="entry name" value="UreE_C"/>
    <property type="match status" value="1"/>
</dbReference>
<keyword evidence="2" id="KW-0378">Hydrolase</keyword>
<protein>
    <submittedName>
        <fullName evidence="5">Uracil-DNA glycosylase</fullName>
    </submittedName>
</protein>